<dbReference type="GO" id="GO:0016874">
    <property type="term" value="F:ligase activity"/>
    <property type="evidence" value="ECO:0007669"/>
    <property type="project" value="UniProtKB-KW"/>
</dbReference>
<dbReference type="GO" id="GO:0005737">
    <property type="term" value="C:cytoplasm"/>
    <property type="evidence" value="ECO:0007669"/>
    <property type="project" value="TreeGrafter"/>
</dbReference>
<dbReference type="PANTHER" id="PTHR45527">
    <property type="entry name" value="NONRIBOSOMAL PEPTIDE SYNTHETASE"/>
    <property type="match status" value="1"/>
</dbReference>
<sequence length="551" mass="60056">MHDNDRLHDAGSATEHGTNLARRFYQQALAAPDRTALVIDGERWSYGDLRAAALRLSDLAMRSIGRSPDAEPEPTPPLMAALGSRQATQYLASLAAPMGGWIYMPLFAGDPVSRIVQVLDRERPPVLVVDPFGAALLPDILPRLDFALQVIGPDSDDLAIPMPHRFHGWRALSDMQARDTEPAPCSASTVAYLLFTSGSTGVPKGVPITHGNLMTFVESAALRLAPTAEDRFGQISNLSWDVSILESHVAWAVGASVHRLPDQLIRIPAYIRAQRLTHWFSTPSVAVMLQDLHALQPSALASLKCSVFAGEALPASLVRQWHEAAPNSLIENFYGPTEASVAIACHRWHPSTGDAEFIPFGEPFPGQTLVACDEHGEPVTDGTIGELYLSGSQVAVGYWNNPEESARRFVRAPDGRLWYRTGDQAVHTACGWRFVGRVDDQLKVQGYRVERLEIEAMLRKAAGTQNAVIVMLPLNDQSSILTIHGVVANGSLDSIAILRRCRELMPAHMVPTAIHLRDIPRTSSGKADYGRLRALLLDTSPAPDTMRGAVQ</sequence>
<dbReference type="InterPro" id="IPR000873">
    <property type="entry name" value="AMP-dep_synth/lig_dom"/>
</dbReference>
<dbReference type="EC" id="6.-.-.-" evidence="2"/>
<evidence type="ECO:0000313" key="2">
    <source>
        <dbReference type="EMBL" id="CUV14879.1"/>
    </source>
</evidence>
<feature type="domain" description="AMP-dependent synthetase/ligase" evidence="1">
    <location>
        <begin position="25"/>
        <end position="399"/>
    </location>
</feature>
<dbReference type="Gene3D" id="3.30.300.30">
    <property type="match status" value="1"/>
</dbReference>
<reference evidence="2" key="1">
    <citation type="submission" date="2015-10" db="EMBL/GenBank/DDBJ databases">
        <authorList>
            <person name="Gilbert D.G."/>
        </authorList>
    </citation>
    <scope>NUCLEOTIDE SEQUENCE</scope>
    <source>
        <strain evidence="2">Phyl III-seqv23</strain>
    </source>
</reference>
<name>A0A0S4TZ56_RALSL</name>
<dbReference type="GO" id="GO:0043041">
    <property type="term" value="P:amino acid activation for nonribosomal peptide biosynthetic process"/>
    <property type="evidence" value="ECO:0007669"/>
    <property type="project" value="TreeGrafter"/>
</dbReference>
<dbReference type="InterPro" id="IPR020845">
    <property type="entry name" value="AMP-binding_CS"/>
</dbReference>
<gene>
    <name evidence="2" type="ORF">RUN39_v1_980010</name>
</gene>
<dbReference type="EMBL" id="LN899819">
    <property type="protein sequence ID" value="CUV14879.1"/>
    <property type="molecule type" value="Genomic_DNA"/>
</dbReference>
<protein>
    <submittedName>
        <fullName evidence="2">Putative Novobiocin biosynthesis protein H</fullName>
        <ecNumber evidence="2">6.-.-.-</ecNumber>
    </submittedName>
</protein>
<dbReference type="GO" id="GO:0044550">
    <property type="term" value="P:secondary metabolite biosynthetic process"/>
    <property type="evidence" value="ECO:0007669"/>
    <property type="project" value="TreeGrafter"/>
</dbReference>
<dbReference type="PROSITE" id="PS00455">
    <property type="entry name" value="AMP_BINDING"/>
    <property type="match status" value="1"/>
</dbReference>
<organism evidence="2">
    <name type="scientific">Ralstonia solanacearum</name>
    <name type="common">Pseudomonas solanacearum</name>
    <dbReference type="NCBI Taxonomy" id="305"/>
    <lineage>
        <taxon>Bacteria</taxon>
        <taxon>Pseudomonadati</taxon>
        <taxon>Pseudomonadota</taxon>
        <taxon>Betaproteobacteria</taxon>
        <taxon>Burkholderiales</taxon>
        <taxon>Burkholderiaceae</taxon>
        <taxon>Ralstonia</taxon>
        <taxon>Ralstonia solanacearum species complex</taxon>
    </lineage>
</organism>
<dbReference type="InterPro" id="IPR042099">
    <property type="entry name" value="ANL_N_sf"/>
</dbReference>
<keyword evidence="2" id="KW-0436">Ligase</keyword>
<dbReference type="Gene3D" id="3.40.50.12780">
    <property type="entry name" value="N-terminal domain of ligase-like"/>
    <property type="match status" value="1"/>
</dbReference>
<dbReference type="AlphaFoldDB" id="A0A0S4TZ56"/>
<dbReference type="SUPFAM" id="SSF56801">
    <property type="entry name" value="Acetyl-CoA synthetase-like"/>
    <property type="match status" value="1"/>
</dbReference>
<dbReference type="GO" id="GO:0031177">
    <property type="term" value="F:phosphopantetheine binding"/>
    <property type="evidence" value="ECO:0007669"/>
    <property type="project" value="TreeGrafter"/>
</dbReference>
<dbReference type="Pfam" id="PF00501">
    <property type="entry name" value="AMP-binding"/>
    <property type="match status" value="1"/>
</dbReference>
<dbReference type="PANTHER" id="PTHR45527:SF1">
    <property type="entry name" value="FATTY ACID SYNTHASE"/>
    <property type="match status" value="1"/>
</dbReference>
<accession>A0A0S4TZ56</accession>
<proteinExistence type="predicted"/>
<dbReference type="InterPro" id="IPR045851">
    <property type="entry name" value="AMP-bd_C_sf"/>
</dbReference>
<evidence type="ECO:0000259" key="1">
    <source>
        <dbReference type="Pfam" id="PF00501"/>
    </source>
</evidence>